<sequence length="321" mass="36474">MEQRHFTLICSMQLLPLIILCAYADPGYDHLNLNLNLNRAPELEDGIIDVDSAEPVDVTQPVKPMSRMGKPSAGYADYDYYMNARRPIDNDNELSGSSAIRVSSGLESSPRRTGDELNVKSLPWYGQYTGKSLAMYPSRSYDPYIRRYDRFDEQYHRAYPQYFEDMYVHRQRFDPYDSYSPRVPQYPEPYLMYPDRQLDTPQSRDYIKSRRGGYVDEALPMPVLDSYSNKYAVPSNAKQPQLMSPRNERVVYYAHLPEIVRTPYDLSVPRTDRNGGGGGAGGGAGAAAALVAPVPYKLNKKKLKSVPRAAGDNSTNYKQLF</sequence>
<comment type="caution">
    <text evidence="2">The sequence shown here is derived from an EMBL/GenBank/DDBJ whole genome shotgun (WGS) entry which is preliminary data.</text>
</comment>
<dbReference type="AlphaFoldDB" id="A0AAD4KAB7"/>
<reference evidence="2" key="1">
    <citation type="journal article" date="2021" name="Mol. Ecol. Resour.">
        <title>Phylogenomic analyses of the genus Drosophila reveals genomic signals of climate adaptation.</title>
        <authorList>
            <person name="Li F."/>
            <person name="Rane R.V."/>
            <person name="Luria V."/>
            <person name="Xiong Z."/>
            <person name="Chen J."/>
            <person name="Li Z."/>
            <person name="Catullo R.A."/>
            <person name="Griffin P.C."/>
            <person name="Schiffer M."/>
            <person name="Pearce S."/>
            <person name="Lee S.F."/>
            <person name="McElroy K."/>
            <person name="Stocker A."/>
            <person name="Shirriffs J."/>
            <person name="Cockerell F."/>
            <person name="Coppin C."/>
            <person name="Sgro C.M."/>
            <person name="Karger A."/>
            <person name="Cain J.W."/>
            <person name="Weber J.A."/>
            <person name="Santpere G."/>
            <person name="Kirschner M.W."/>
            <person name="Hoffmann A.A."/>
            <person name="Oakeshott J.G."/>
            <person name="Zhang G."/>
        </authorList>
    </citation>
    <scope>NUCLEOTIDE SEQUENCE</scope>
    <source>
        <strain evidence="2">BGI-SZ-2011g</strain>
    </source>
</reference>
<evidence type="ECO:0000313" key="3">
    <source>
        <dbReference type="Proteomes" id="UP001200034"/>
    </source>
</evidence>
<accession>A0AAD4KAB7</accession>
<evidence type="ECO:0000313" key="2">
    <source>
        <dbReference type="EMBL" id="KAH8387318.1"/>
    </source>
</evidence>
<feature type="signal peptide" evidence="1">
    <location>
        <begin position="1"/>
        <end position="24"/>
    </location>
</feature>
<proteinExistence type="predicted"/>
<organism evidence="2 3">
    <name type="scientific">Drosophila rubida</name>
    <dbReference type="NCBI Taxonomy" id="30044"/>
    <lineage>
        <taxon>Eukaryota</taxon>
        <taxon>Metazoa</taxon>
        <taxon>Ecdysozoa</taxon>
        <taxon>Arthropoda</taxon>
        <taxon>Hexapoda</taxon>
        <taxon>Insecta</taxon>
        <taxon>Pterygota</taxon>
        <taxon>Neoptera</taxon>
        <taxon>Endopterygota</taxon>
        <taxon>Diptera</taxon>
        <taxon>Brachycera</taxon>
        <taxon>Muscomorpha</taxon>
        <taxon>Ephydroidea</taxon>
        <taxon>Drosophilidae</taxon>
        <taxon>Drosophila</taxon>
    </lineage>
</organism>
<protein>
    <submittedName>
        <fullName evidence="2">Uncharacterized protein</fullName>
    </submittedName>
</protein>
<keyword evidence="1" id="KW-0732">Signal</keyword>
<keyword evidence="3" id="KW-1185">Reference proteome</keyword>
<dbReference type="Proteomes" id="UP001200034">
    <property type="component" value="Unassembled WGS sequence"/>
</dbReference>
<name>A0AAD4KAB7_9MUSC</name>
<dbReference type="EMBL" id="JAJJHW010000095">
    <property type="protein sequence ID" value="KAH8387318.1"/>
    <property type="molecule type" value="Genomic_DNA"/>
</dbReference>
<evidence type="ECO:0000256" key="1">
    <source>
        <dbReference type="SAM" id="SignalP"/>
    </source>
</evidence>
<feature type="chain" id="PRO_5042245936" evidence="1">
    <location>
        <begin position="25"/>
        <end position="321"/>
    </location>
</feature>
<gene>
    <name evidence="2" type="ORF">KR093_006299</name>
</gene>